<dbReference type="AlphaFoldDB" id="A0A419Q9W1"/>
<dbReference type="InParanoid" id="A0A419Q9W1"/>
<sequence length="140" mass="15806">MCILFVKHPAESLVCDVSRQLNVLHLAASCFSFYDIQEVANLRQPGAALAVAWKHRKREIQVNCRWGSRKTKFGCSRVYFANRCIEDHEVSILEGEYHRQHPNVSRFLSNPSAWSTAGHPSASATMNWAQKTTLSSENDG</sequence>
<evidence type="ECO:0000313" key="1">
    <source>
        <dbReference type="EMBL" id="KAG5454791.1"/>
    </source>
</evidence>
<reference evidence="1 2" key="1">
    <citation type="journal article" date="2018" name="Biotechnol. Adv.">
        <title>Improved genomic resources and new bioinformatic workflow for the carcinogenic parasite Clonorchis sinensis: Biotechnological implications.</title>
        <authorList>
            <person name="Wang D."/>
            <person name="Korhonen P.K."/>
            <person name="Gasser R.B."/>
            <person name="Young N.D."/>
        </authorList>
    </citation>
    <scope>NUCLEOTIDE SEQUENCE [LARGE SCALE GENOMIC DNA]</scope>
    <source>
        <strain evidence="1">Cs-k2</strain>
    </source>
</reference>
<gene>
    <name evidence="1" type="ORF">CSKR_113350</name>
</gene>
<dbReference type="EMBL" id="NIRI02000005">
    <property type="protein sequence ID" value="KAG5454791.1"/>
    <property type="molecule type" value="Genomic_DNA"/>
</dbReference>
<organism evidence="1 2">
    <name type="scientific">Clonorchis sinensis</name>
    <name type="common">Chinese liver fluke</name>
    <dbReference type="NCBI Taxonomy" id="79923"/>
    <lineage>
        <taxon>Eukaryota</taxon>
        <taxon>Metazoa</taxon>
        <taxon>Spiralia</taxon>
        <taxon>Lophotrochozoa</taxon>
        <taxon>Platyhelminthes</taxon>
        <taxon>Trematoda</taxon>
        <taxon>Digenea</taxon>
        <taxon>Opisthorchiida</taxon>
        <taxon>Opisthorchiata</taxon>
        <taxon>Opisthorchiidae</taxon>
        <taxon>Clonorchis</taxon>
    </lineage>
</organism>
<comment type="caution">
    <text evidence="1">The sequence shown here is derived from an EMBL/GenBank/DDBJ whole genome shotgun (WGS) entry which is preliminary data.</text>
</comment>
<dbReference type="Proteomes" id="UP000286415">
    <property type="component" value="Unassembled WGS sequence"/>
</dbReference>
<protein>
    <submittedName>
        <fullName evidence="1">Uncharacterized protein</fullName>
    </submittedName>
</protein>
<name>A0A419Q9W1_CLOSI</name>
<proteinExistence type="predicted"/>
<dbReference type="PROSITE" id="PS51257">
    <property type="entry name" value="PROKAR_LIPOPROTEIN"/>
    <property type="match status" value="1"/>
</dbReference>
<accession>A0A419Q9W1</accession>
<evidence type="ECO:0000313" key="2">
    <source>
        <dbReference type="Proteomes" id="UP000286415"/>
    </source>
</evidence>
<reference evidence="1 2" key="2">
    <citation type="journal article" date="2021" name="Genomics">
        <title>High-quality reference genome for Clonorchis sinensis.</title>
        <authorList>
            <person name="Young N.D."/>
            <person name="Stroehlein A.J."/>
            <person name="Kinkar L."/>
            <person name="Wang T."/>
            <person name="Sohn W.M."/>
            <person name="Chang B.C.H."/>
            <person name="Kaur P."/>
            <person name="Weisz D."/>
            <person name="Dudchenko O."/>
            <person name="Aiden E.L."/>
            <person name="Korhonen P.K."/>
            <person name="Gasser R.B."/>
        </authorList>
    </citation>
    <scope>NUCLEOTIDE SEQUENCE [LARGE SCALE GENOMIC DNA]</scope>
    <source>
        <strain evidence="1">Cs-k2</strain>
    </source>
</reference>
<keyword evidence="2" id="KW-1185">Reference proteome</keyword>